<dbReference type="Proteomes" id="UP000603474">
    <property type="component" value="Unassembled WGS sequence"/>
</dbReference>
<sequence length="75" mass="8744">MKIDEVWGEYIVIKDWQTKNLKKLENKTVLFSSVTDPFQPLNLKYKKTQKALMEIKNSNIDTNVEILTKSKVSAK</sequence>
<evidence type="ECO:0000313" key="1">
    <source>
        <dbReference type="EMBL" id="MBC6011141.1"/>
    </source>
</evidence>
<dbReference type="EMBL" id="JACRWG010000154">
    <property type="protein sequence ID" value="MBC6011141.1"/>
    <property type="molecule type" value="Genomic_DNA"/>
</dbReference>
<name>A0ABR7KFA8_9FIRM</name>
<gene>
    <name evidence="1" type="ORF">H8909_13220</name>
</gene>
<proteinExistence type="predicted"/>
<dbReference type="RefSeq" id="WP_187013155.1">
    <property type="nucleotide sequence ID" value="NZ_JACRWG010000154.1"/>
</dbReference>
<organism evidence="1 2">
    <name type="scientific">Catenibacterium faecis</name>
    <dbReference type="NCBI Taxonomy" id="2764323"/>
    <lineage>
        <taxon>Bacteria</taxon>
        <taxon>Bacillati</taxon>
        <taxon>Bacillota</taxon>
        <taxon>Erysipelotrichia</taxon>
        <taxon>Erysipelotrichales</taxon>
        <taxon>Coprobacillaceae</taxon>
        <taxon>Catenibacterium</taxon>
    </lineage>
</organism>
<protein>
    <submittedName>
        <fullName evidence="1">Uncharacterized protein</fullName>
    </submittedName>
</protein>
<keyword evidence="2" id="KW-1185">Reference proteome</keyword>
<reference evidence="1 2" key="1">
    <citation type="submission" date="2020-08" db="EMBL/GenBank/DDBJ databases">
        <authorList>
            <person name="Liu C."/>
            <person name="Sun Q."/>
        </authorList>
    </citation>
    <scope>NUCLEOTIDE SEQUENCE [LARGE SCALE GENOMIC DNA]</scope>
    <source>
        <strain evidence="1 2">NSJ-22</strain>
    </source>
</reference>
<comment type="caution">
    <text evidence="1">The sequence shown here is derived from an EMBL/GenBank/DDBJ whole genome shotgun (WGS) entry which is preliminary data.</text>
</comment>
<accession>A0ABR7KFA8</accession>
<evidence type="ECO:0000313" key="2">
    <source>
        <dbReference type="Proteomes" id="UP000603474"/>
    </source>
</evidence>